<dbReference type="AlphaFoldDB" id="A0A444ME84"/>
<dbReference type="Pfam" id="PF01370">
    <property type="entry name" value="Epimerase"/>
    <property type="match status" value="1"/>
</dbReference>
<proteinExistence type="predicted"/>
<dbReference type="InterPro" id="IPR001509">
    <property type="entry name" value="Epimerase_deHydtase"/>
</dbReference>
<gene>
    <name evidence="3" type="ORF">EP867_04590</name>
</gene>
<dbReference type="EMBL" id="SBLC01000005">
    <property type="protein sequence ID" value="RWY43195.1"/>
    <property type="molecule type" value="Genomic_DNA"/>
</dbReference>
<organism evidence="3 4">
    <name type="scientific">Falsigemmobacter intermedius</name>
    <dbReference type="NCBI Taxonomy" id="1553448"/>
    <lineage>
        <taxon>Bacteria</taxon>
        <taxon>Pseudomonadati</taxon>
        <taxon>Pseudomonadota</taxon>
        <taxon>Alphaproteobacteria</taxon>
        <taxon>Rhodobacterales</taxon>
        <taxon>Paracoccaceae</taxon>
        <taxon>Falsigemmobacter</taxon>
    </lineage>
</organism>
<evidence type="ECO:0000259" key="2">
    <source>
        <dbReference type="Pfam" id="PF01370"/>
    </source>
</evidence>
<dbReference type="Proteomes" id="UP000287168">
    <property type="component" value="Unassembled WGS sequence"/>
</dbReference>
<dbReference type="SUPFAM" id="SSF51735">
    <property type="entry name" value="NAD(P)-binding Rossmann-fold domains"/>
    <property type="match status" value="1"/>
</dbReference>
<evidence type="ECO:0000313" key="3">
    <source>
        <dbReference type="EMBL" id="RWY43195.1"/>
    </source>
</evidence>
<name>A0A444ME84_9RHOB</name>
<dbReference type="PANTHER" id="PTHR43574">
    <property type="entry name" value="EPIMERASE-RELATED"/>
    <property type="match status" value="1"/>
</dbReference>
<reference evidence="3 4" key="1">
    <citation type="journal article" date="2015" name="Int. J. Syst. Evol. Microbiol.">
        <title>Gemmobacter intermedius sp. nov., isolated from a white stork (Ciconia ciconia).</title>
        <authorList>
            <person name="Kampfer P."/>
            <person name="Jerzak L."/>
            <person name="Wilharm G."/>
            <person name="Golke J."/>
            <person name="Busse H.J."/>
            <person name="Glaeser S.P."/>
        </authorList>
    </citation>
    <scope>NUCLEOTIDE SEQUENCE [LARGE SCALE GENOMIC DNA]</scope>
    <source>
        <strain evidence="3 4">119/4</strain>
    </source>
</reference>
<keyword evidence="4" id="KW-1185">Reference proteome</keyword>
<evidence type="ECO:0000256" key="1">
    <source>
        <dbReference type="ARBA" id="ARBA00023027"/>
    </source>
</evidence>
<dbReference type="Gene3D" id="3.40.50.720">
    <property type="entry name" value="NAD(P)-binding Rossmann-like Domain"/>
    <property type="match status" value="1"/>
</dbReference>
<accession>A0A444ME84</accession>
<dbReference type="CDD" id="cd05266">
    <property type="entry name" value="SDR_a4"/>
    <property type="match status" value="1"/>
</dbReference>
<evidence type="ECO:0000313" key="4">
    <source>
        <dbReference type="Proteomes" id="UP000287168"/>
    </source>
</evidence>
<dbReference type="OrthoDB" id="9808276at2"/>
<feature type="domain" description="NAD-dependent epimerase/dehydratase" evidence="2">
    <location>
        <begin position="82"/>
        <end position="196"/>
    </location>
</feature>
<sequence length="274" mass="29419">MMRVLCLGTGYVAQHLARALPGAEIFGTTRDAAKHAELRALGITPLSPEDLDFEGFTHILVSAGPGAGGDPFLTRYAQALPTANPVWVGYLSATSVYGDHQGAWVDEETPPAPTGPRGAQRLAAEQAWAATGLPLHIFRLAGIYGPGRSPLDRLRAGDARRIVKPGQYFSRIHVEDIVQVILASMRAPAPGLVINVADDDPAPPQDVITFAAGLLGVAPPPEEDFETAQMSAMARSFYDDNKRVTNARMKARLDLGLRHTDYREGLRALLAEGH</sequence>
<comment type="caution">
    <text evidence="3">The sequence shown here is derived from an EMBL/GenBank/DDBJ whole genome shotgun (WGS) entry which is preliminary data.</text>
</comment>
<dbReference type="RefSeq" id="WP_128487030.1">
    <property type="nucleotide sequence ID" value="NZ_JBHLXB010000008.1"/>
</dbReference>
<dbReference type="InterPro" id="IPR036291">
    <property type="entry name" value="NAD(P)-bd_dom_sf"/>
</dbReference>
<keyword evidence="1" id="KW-0520">NAD</keyword>
<protein>
    <submittedName>
        <fullName evidence="3">SDR family oxidoreductase</fullName>
    </submittedName>
</protein>